<evidence type="ECO:0000256" key="2">
    <source>
        <dbReference type="ARBA" id="ARBA00005336"/>
    </source>
</evidence>
<dbReference type="Gene3D" id="3.40.50.1700">
    <property type="entry name" value="Glycoside hydrolase family 3 C-terminal domain"/>
    <property type="match status" value="1"/>
</dbReference>
<gene>
    <name evidence="9" type="ORF">FRX31_010198</name>
</gene>
<evidence type="ECO:0000259" key="8">
    <source>
        <dbReference type="Pfam" id="PF00933"/>
    </source>
</evidence>
<dbReference type="OrthoDB" id="416222at2759"/>
<reference evidence="9 10" key="1">
    <citation type="submission" date="2020-06" db="EMBL/GenBank/DDBJ databases">
        <title>Transcriptomic and genomic resources for Thalictrum thalictroides and T. hernandezii: Facilitating candidate gene discovery in an emerging model plant lineage.</title>
        <authorList>
            <person name="Arias T."/>
            <person name="Riano-Pachon D.M."/>
            <person name="Di Stilio V.S."/>
        </authorList>
    </citation>
    <scope>NUCLEOTIDE SEQUENCE [LARGE SCALE GENOMIC DNA]</scope>
    <source>
        <strain evidence="10">cv. WT478/WT964</strain>
        <tissue evidence="9">Leaves</tissue>
    </source>
</reference>
<dbReference type="InterPro" id="IPR017853">
    <property type="entry name" value="GH"/>
</dbReference>
<dbReference type="PANTHER" id="PTHR30620:SF16">
    <property type="entry name" value="LYSOSOMAL BETA GLUCOSIDASE"/>
    <property type="match status" value="1"/>
</dbReference>
<evidence type="ECO:0000256" key="7">
    <source>
        <dbReference type="SAM" id="MobiDB-lite"/>
    </source>
</evidence>
<dbReference type="InterPro" id="IPR051915">
    <property type="entry name" value="Cellulose_Degrad_GH3"/>
</dbReference>
<comment type="catalytic activity">
    <reaction evidence="1">
        <text>Hydrolysis of terminal, non-reducing beta-D-glucosyl residues with release of beta-D-glucose.</text>
        <dbReference type="EC" id="3.2.1.21"/>
    </reaction>
</comment>
<evidence type="ECO:0000256" key="4">
    <source>
        <dbReference type="ARBA" id="ARBA00022729"/>
    </source>
</evidence>
<keyword evidence="10" id="KW-1185">Reference proteome</keyword>
<evidence type="ECO:0000313" key="9">
    <source>
        <dbReference type="EMBL" id="KAF5200216.1"/>
    </source>
</evidence>
<dbReference type="InterPro" id="IPR036962">
    <property type="entry name" value="Glyco_hydro_3_N_sf"/>
</dbReference>
<dbReference type="GO" id="GO:0009251">
    <property type="term" value="P:glucan catabolic process"/>
    <property type="evidence" value="ECO:0007669"/>
    <property type="project" value="TreeGrafter"/>
</dbReference>
<dbReference type="EC" id="3.2.1.21" evidence="3"/>
<feature type="domain" description="Glycoside hydrolase family 3 N-terminal" evidence="8">
    <location>
        <begin position="22"/>
        <end position="93"/>
    </location>
</feature>
<dbReference type="Gene3D" id="3.20.20.300">
    <property type="entry name" value="Glycoside hydrolase, family 3, N-terminal domain"/>
    <property type="match status" value="1"/>
</dbReference>
<feature type="region of interest" description="Disordered" evidence="7">
    <location>
        <begin position="268"/>
        <end position="291"/>
    </location>
</feature>
<proteinExistence type="inferred from homology"/>
<comment type="similarity">
    <text evidence="2">Belongs to the glycosyl hydrolase 3 family.</text>
</comment>
<evidence type="ECO:0000256" key="1">
    <source>
        <dbReference type="ARBA" id="ARBA00000448"/>
    </source>
</evidence>
<dbReference type="Pfam" id="PF00933">
    <property type="entry name" value="Glyco_hydro_3"/>
    <property type="match status" value="1"/>
</dbReference>
<name>A0A7J6WS73_THATH</name>
<evidence type="ECO:0000256" key="3">
    <source>
        <dbReference type="ARBA" id="ARBA00012744"/>
    </source>
</evidence>
<comment type="caution">
    <text evidence="9">The sequence shown here is derived from an EMBL/GenBank/DDBJ whole genome shotgun (WGS) entry which is preliminary data.</text>
</comment>
<dbReference type="Proteomes" id="UP000554482">
    <property type="component" value="Unassembled WGS sequence"/>
</dbReference>
<dbReference type="EMBL" id="JABWDY010011031">
    <property type="protein sequence ID" value="KAF5200216.1"/>
    <property type="molecule type" value="Genomic_DNA"/>
</dbReference>
<evidence type="ECO:0000256" key="6">
    <source>
        <dbReference type="ARBA" id="ARBA00023295"/>
    </source>
</evidence>
<sequence length="291" mass="32419">MDAELVWFRLIQISPRMGADVGFVISDYQGLDRITTPPHANYSYSVETGINAGIDMVMIHYNYTKFIDVLMLQVQNKIIPMSRIDDAVKRILTAKFVMGLFEKPMADTSLVNEIGSQEHRKLTREAVRKSRVLLKNGKSADKPLLPVSKKAPKILVPGSNADNLGYQCGGCWQGLSGNNLTSGTTFSNKQKLFESGVARDRESRQTLSENPKGLWKLFERKPGLRHSMEFGISLLLTSTPAIQYTVFDQLKSICCGTRCKVMIQAADPDEKRAKDAKPKPPKTMSGTLYAI</sequence>
<dbReference type="PANTHER" id="PTHR30620">
    <property type="entry name" value="PERIPLASMIC BETA-GLUCOSIDASE-RELATED"/>
    <property type="match status" value="1"/>
</dbReference>
<dbReference type="AlphaFoldDB" id="A0A7J6WS73"/>
<organism evidence="9 10">
    <name type="scientific">Thalictrum thalictroides</name>
    <name type="common">Rue-anemone</name>
    <name type="synonym">Anemone thalictroides</name>
    <dbReference type="NCBI Taxonomy" id="46969"/>
    <lineage>
        <taxon>Eukaryota</taxon>
        <taxon>Viridiplantae</taxon>
        <taxon>Streptophyta</taxon>
        <taxon>Embryophyta</taxon>
        <taxon>Tracheophyta</taxon>
        <taxon>Spermatophyta</taxon>
        <taxon>Magnoliopsida</taxon>
        <taxon>Ranunculales</taxon>
        <taxon>Ranunculaceae</taxon>
        <taxon>Thalictroideae</taxon>
        <taxon>Thalictrum</taxon>
    </lineage>
</organism>
<feature type="compositionally biased region" description="Basic and acidic residues" evidence="7">
    <location>
        <begin position="268"/>
        <end position="278"/>
    </location>
</feature>
<dbReference type="GO" id="GO:0008422">
    <property type="term" value="F:beta-glucosidase activity"/>
    <property type="evidence" value="ECO:0007669"/>
    <property type="project" value="UniProtKB-EC"/>
</dbReference>
<dbReference type="SUPFAM" id="SSF51445">
    <property type="entry name" value="(Trans)glycosidases"/>
    <property type="match status" value="1"/>
</dbReference>
<dbReference type="InterPro" id="IPR001764">
    <property type="entry name" value="Glyco_hydro_3_N"/>
</dbReference>
<dbReference type="SUPFAM" id="SSF52279">
    <property type="entry name" value="Beta-D-glucan exohydrolase, C-terminal domain"/>
    <property type="match status" value="1"/>
</dbReference>
<keyword evidence="5" id="KW-0378">Hydrolase</keyword>
<dbReference type="InterPro" id="IPR036881">
    <property type="entry name" value="Glyco_hydro_3_C_sf"/>
</dbReference>
<keyword evidence="4" id="KW-0732">Signal</keyword>
<keyword evidence="6" id="KW-0326">Glycosidase</keyword>
<protein>
    <recommendedName>
        <fullName evidence="3">beta-glucosidase</fullName>
        <ecNumber evidence="3">3.2.1.21</ecNumber>
    </recommendedName>
</protein>
<evidence type="ECO:0000256" key="5">
    <source>
        <dbReference type="ARBA" id="ARBA00022801"/>
    </source>
</evidence>
<accession>A0A7J6WS73</accession>
<evidence type="ECO:0000313" key="10">
    <source>
        <dbReference type="Proteomes" id="UP000554482"/>
    </source>
</evidence>